<comment type="caution">
    <text evidence="1">The sequence shown here is derived from an EMBL/GenBank/DDBJ whole genome shotgun (WGS) entry which is preliminary data.</text>
</comment>
<gene>
    <name evidence="1" type="ORF">NPIL_141691</name>
</gene>
<sequence>MIFYPIFLFKRNSLAAATGRGLNLRSSGDPASRSPGHFLASCQISHSVAKVTTFTGGKAGDIIPNASFDFCIPRVNASLVRCCSDVRHVDAEGKHDNTLLSRQGRKYDTILIALPIVNIAITILIQSDDVIGDLKPAASLNRHKFTYIKQSWNDLMQVYDWRLKTLQ</sequence>
<evidence type="ECO:0000313" key="1">
    <source>
        <dbReference type="EMBL" id="GFS42123.1"/>
    </source>
</evidence>
<proteinExistence type="predicted"/>
<dbReference type="EMBL" id="BMAW01089913">
    <property type="protein sequence ID" value="GFS42123.1"/>
    <property type="molecule type" value="Genomic_DNA"/>
</dbReference>
<protein>
    <submittedName>
        <fullName evidence="1">Uncharacterized protein</fullName>
    </submittedName>
</protein>
<accession>A0A8X6IGE9</accession>
<organism evidence="1 2">
    <name type="scientific">Nephila pilipes</name>
    <name type="common">Giant wood spider</name>
    <name type="synonym">Nephila maculata</name>
    <dbReference type="NCBI Taxonomy" id="299642"/>
    <lineage>
        <taxon>Eukaryota</taxon>
        <taxon>Metazoa</taxon>
        <taxon>Ecdysozoa</taxon>
        <taxon>Arthropoda</taxon>
        <taxon>Chelicerata</taxon>
        <taxon>Arachnida</taxon>
        <taxon>Araneae</taxon>
        <taxon>Araneomorphae</taxon>
        <taxon>Entelegynae</taxon>
        <taxon>Araneoidea</taxon>
        <taxon>Nephilidae</taxon>
        <taxon>Nephila</taxon>
    </lineage>
</organism>
<evidence type="ECO:0000313" key="2">
    <source>
        <dbReference type="Proteomes" id="UP000887013"/>
    </source>
</evidence>
<reference evidence="1" key="1">
    <citation type="submission" date="2020-08" db="EMBL/GenBank/DDBJ databases">
        <title>Multicomponent nature underlies the extraordinary mechanical properties of spider dragline silk.</title>
        <authorList>
            <person name="Kono N."/>
            <person name="Nakamura H."/>
            <person name="Mori M."/>
            <person name="Yoshida Y."/>
            <person name="Ohtoshi R."/>
            <person name="Malay A.D."/>
            <person name="Moran D.A.P."/>
            <person name="Tomita M."/>
            <person name="Numata K."/>
            <person name="Arakawa K."/>
        </authorList>
    </citation>
    <scope>NUCLEOTIDE SEQUENCE</scope>
</reference>
<dbReference type="Proteomes" id="UP000887013">
    <property type="component" value="Unassembled WGS sequence"/>
</dbReference>
<keyword evidence="2" id="KW-1185">Reference proteome</keyword>
<name>A0A8X6IGE9_NEPPI</name>
<dbReference type="AlphaFoldDB" id="A0A8X6IGE9"/>